<sequence length="89" mass="9973">MVRDLCAKKDVEPSVDQENMPPVNQHNSFKASCTLHDKQPGVLIRQSCRSIVRSVSSLLRMNFTMDSCLLRLEGHGCRAFPPIQSVGYP</sequence>
<evidence type="ECO:0000256" key="1">
    <source>
        <dbReference type="SAM" id="MobiDB-lite"/>
    </source>
</evidence>
<dbReference type="EMBL" id="BTGU01000042">
    <property type="protein sequence ID" value="GMN52549.1"/>
    <property type="molecule type" value="Genomic_DNA"/>
</dbReference>
<accession>A0AA88AH85</accession>
<organism evidence="2 3">
    <name type="scientific">Ficus carica</name>
    <name type="common">Common fig</name>
    <dbReference type="NCBI Taxonomy" id="3494"/>
    <lineage>
        <taxon>Eukaryota</taxon>
        <taxon>Viridiplantae</taxon>
        <taxon>Streptophyta</taxon>
        <taxon>Embryophyta</taxon>
        <taxon>Tracheophyta</taxon>
        <taxon>Spermatophyta</taxon>
        <taxon>Magnoliopsida</taxon>
        <taxon>eudicotyledons</taxon>
        <taxon>Gunneridae</taxon>
        <taxon>Pentapetalae</taxon>
        <taxon>rosids</taxon>
        <taxon>fabids</taxon>
        <taxon>Rosales</taxon>
        <taxon>Moraceae</taxon>
        <taxon>Ficeae</taxon>
        <taxon>Ficus</taxon>
    </lineage>
</organism>
<evidence type="ECO:0000313" key="3">
    <source>
        <dbReference type="Proteomes" id="UP001187192"/>
    </source>
</evidence>
<protein>
    <submittedName>
        <fullName evidence="2">Uncharacterized protein</fullName>
    </submittedName>
</protein>
<gene>
    <name evidence="2" type="ORF">TIFTF001_021692</name>
</gene>
<proteinExistence type="predicted"/>
<dbReference type="AlphaFoldDB" id="A0AA88AH85"/>
<comment type="caution">
    <text evidence="2">The sequence shown here is derived from an EMBL/GenBank/DDBJ whole genome shotgun (WGS) entry which is preliminary data.</text>
</comment>
<reference evidence="2" key="1">
    <citation type="submission" date="2023-07" db="EMBL/GenBank/DDBJ databases">
        <title>draft genome sequence of fig (Ficus carica).</title>
        <authorList>
            <person name="Takahashi T."/>
            <person name="Nishimura K."/>
        </authorList>
    </citation>
    <scope>NUCLEOTIDE SEQUENCE</scope>
</reference>
<name>A0AA88AH85_FICCA</name>
<feature type="region of interest" description="Disordered" evidence="1">
    <location>
        <begin position="1"/>
        <end position="23"/>
    </location>
</feature>
<feature type="compositionally biased region" description="Basic and acidic residues" evidence="1">
    <location>
        <begin position="1"/>
        <end position="12"/>
    </location>
</feature>
<evidence type="ECO:0000313" key="2">
    <source>
        <dbReference type="EMBL" id="GMN52549.1"/>
    </source>
</evidence>
<keyword evidence="3" id="KW-1185">Reference proteome</keyword>
<dbReference type="Proteomes" id="UP001187192">
    <property type="component" value="Unassembled WGS sequence"/>
</dbReference>